<feature type="transmembrane region" description="Helical" evidence="1">
    <location>
        <begin position="55"/>
        <end position="76"/>
    </location>
</feature>
<reference evidence="2 3" key="1">
    <citation type="submission" date="2020-12" db="EMBL/GenBank/DDBJ databases">
        <authorList>
            <person name="Kusuma A.B."/>
            <person name="Nouioui I."/>
            <person name="Goodfellow M."/>
        </authorList>
    </citation>
    <scope>NUCLEOTIDE SEQUENCE [LARGE SCALE GENOMIC DNA]</scope>
    <source>
        <strain evidence="2 3">DSM 41764</strain>
    </source>
</reference>
<evidence type="ECO:0000313" key="3">
    <source>
        <dbReference type="Proteomes" id="UP000638849"/>
    </source>
</evidence>
<protein>
    <recommendedName>
        <fullName evidence="4">Lipoprotein</fullName>
    </recommendedName>
</protein>
<proteinExistence type="predicted"/>
<sequence>MVGPLLGACLLGCLLIPIRRSRPAPWERRPLPGGTVPLRPLPHAHISRPATRARLLRLLVFVLGVLLLGALGCSAPHADDSHTQGRPSASADLLPLASADTERAMPHGPHPHSGAHCAPYVVSQAPPQARQLFTDTAAPAVFAGAAAGVTAAVTGRQWVARHGGSRPRIRRSGRATLTVVCRWRI</sequence>
<name>A0ABS0R2G5_9ACTN</name>
<dbReference type="EMBL" id="JAEEAQ010000003">
    <property type="protein sequence ID" value="MBI0311579.1"/>
    <property type="molecule type" value="Genomic_DNA"/>
</dbReference>
<evidence type="ECO:0000313" key="2">
    <source>
        <dbReference type="EMBL" id="MBI0311579.1"/>
    </source>
</evidence>
<gene>
    <name evidence="2" type="ORF">JBF12_00705</name>
</gene>
<dbReference type="Proteomes" id="UP000638849">
    <property type="component" value="Unassembled WGS sequence"/>
</dbReference>
<keyword evidence="1" id="KW-1133">Transmembrane helix</keyword>
<keyword evidence="1" id="KW-0812">Transmembrane</keyword>
<evidence type="ECO:0000256" key="1">
    <source>
        <dbReference type="SAM" id="Phobius"/>
    </source>
</evidence>
<keyword evidence="1" id="KW-0472">Membrane</keyword>
<accession>A0ABS0R2G5</accession>
<comment type="caution">
    <text evidence="2">The sequence shown here is derived from an EMBL/GenBank/DDBJ whole genome shotgun (WGS) entry which is preliminary data.</text>
</comment>
<dbReference type="RefSeq" id="WP_198274862.1">
    <property type="nucleotide sequence ID" value="NZ_JAEEAQ010000003.1"/>
</dbReference>
<organism evidence="2 3">
    <name type="scientific">Streptomyces javensis</name>
    <dbReference type="NCBI Taxonomy" id="114698"/>
    <lineage>
        <taxon>Bacteria</taxon>
        <taxon>Bacillati</taxon>
        <taxon>Actinomycetota</taxon>
        <taxon>Actinomycetes</taxon>
        <taxon>Kitasatosporales</taxon>
        <taxon>Streptomycetaceae</taxon>
        <taxon>Streptomyces</taxon>
        <taxon>Streptomyces violaceusniger group</taxon>
    </lineage>
</organism>
<keyword evidence="3" id="KW-1185">Reference proteome</keyword>
<evidence type="ECO:0008006" key="4">
    <source>
        <dbReference type="Google" id="ProtNLM"/>
    </source>
</evidence>